<keyword evidence="4" id="KW-1185">Reference proteome</keyword>
<dbReference type="AlphaFoldDB" id="A0A6H5HLV1"/>
<proteinExistence type="predicted"/>
<feature type="compositionally biased region" description="Polar residues" evidence="1">
    <location>
        <begin position="1"/>
        <end position="12"/>
    </location>
</feature>
<feature type="region of interest" description="Disordered" evidence="1">
    <location>
        <begin position="1"/>
        <end position="47"/>
    </location>
</feature>
<evidence type="ECO:0000313" key="4">
    <source>
        <dbReference type="Proteomes" id="UP000479000"/>
    </source>
</evidence>
<sequence>MKKYQRSSSTALSPEVRSAVRVSPSRGHPPERANQVFCRGQSSSSHRPKYAIRRCIVRLPSNRLFPKILANFSCEINLLKHLLG</sequence>
<accession>A0A6H5HLV1</accession>
<feature type="non-terminal residue" evidence="3">
    <location>
        <position position="84"/>
    </location>
</feature>
<name>A0A6H5HLV1_9HEMI</name>
<evidence type="ECO:0000313" key="2">
    <source>
        <dbReference type="EMBL" id="CAB0017746.1"/>
    </source>
</evidence>
<dbReference type="EMBL" id="CADCXU010031909">
    <property type="protein sequence ID" value="CAB0017747.1"/>
    <property type="molecule type" value="Genomic_DNA"/>
</dbReference>
<dbReference type="Proteomes" id="UP000479000">
    <property type="component" value="Unassembled WGS sequence"/>
</dbReference>
<gene>
    <name evidence="2" type="ORF">NTEN_LOCUS21696</name>
    <name evidence="3" type="ORF">NTEN_LOCUS21697</name>
</gene>
<organism evidence="3 4">
    <name type="scientific">Nesidiocoris tenuis</name>
    <dbReference type="NCBI Taxonomy" id="355587"/>
    <lineage>
        <taxon>Eukaryota</taxon>
        <taxon>Metazoa</taxon>
        <taxon>Ecdysozoa</taxon>
        <taxon>Arthropoda</taxon>
        <taxon>Hexapoda</taxon>
        <taxon>Insecta</taxon>
        <taxon>Pterygota</taxon>
        <taxon>Neoptera</taxon>
        <taxon>Paraneoptera</taxon>
        <taxon>Hemiptera</taxon>
        <taxon>Heteroptera</taxon>
        <taxon>Panheteroptera</taxon>
        <taxon>Cimicomorpha</taxon>
        <taxon>Miridae</taxon>
        <taxon>Dicyphina</taxon>
        <taxon>Nesidiocoris</taxon>
    </lineage>
</organism>
<protein>
    <submittedName>
        <fullName evidence="3">Uncharacterized protein</fullName>
    </submittedName>
</protein>
<evidence type="ECO:0000313" key="3">
    <source>
        <dbReference type="EMBL" id="CAB0017747.1"/>
    </source>
</evidence>
<reference evidence="3 4" key="1">
    <citation type="submission" date="2020-02" db="EMBL/GenBank/DDBJ databases">
        <authorList>
            <person name="Ferguson B K."/>
        </authorList>
    </citation>
    <scope>NUCLEOTIDE SEQUENCE [LARGE SCALE GENOMIC DNA]</scope>
</reference>
<evidence type="ECO:0000256" key="1">
    <source>
        <dbReference type="SAM" id="MobiDB-lite"/>
    </source>
</evidence>
<dbReference type="EMBL" id="CADCXU010031908">
    <property type="protein sequence ID" value="CAB0017746.1"/>
    <property type="molecule type" value="Genomic_DNA"/>
</dbReference>